<accession>A0A2A4B1V8</accession>
<name>A0A2A4B1V8_9SPHN</name>
<dbReference type="Proteomes" id="UP000218366">
    <property type="component" value="Unassembled WGS sequence"/>
</dbReference>
<evidence type="ECO:0000313" key="2">
    <source>
        <dbReference type="Proteomes" id="UP000218366"/>
    </source>
</evidence>
<sequence length="92" mass="9516">MPIRETNAEPDPRAIALGALGWAVSDGTRADRLLATTGLDPAGLRARAGEAATLAAVLSFIEAHEPDLIACADALGVEPAVLVQARMRLEGE</sequence>
<proteinExistence type="predicted"/>
<comment type="caution">
    <text evidence="1">The sequence shown here is derived from an EMBL/GenBank/DDBJ whole genome shotgun (WGS) entry which is preliminary data.</text>
</comment>
<organism evidence="1 2">
    <name type="scientific">Sphingomonas spermidinifaciens</name>
    <dbReference type="NCBI Taxonomy" id="1141889"/>
    <lineage>
        <taxon>Bacteria</taxon>
        <taxon>Pseudomonadati</taxon>
        <taxon>Pseudomonadota</taxon>
        <taxon>Alphaproteobacteria</taxon>
        <taxon>Sphingomonadales</taxon>
        <taxon>Sphingomonadaceae</taxon>
        <taxon>Sphingomonas</taxon>
    </lineage>
</organism>
<dbReference type="EMBL" id="NWMW01000002">
    <property type="protein sequence ID" value="PCD01945.1"/>
    <property type="molecule type" value="Genomic_DNA"/>
</dbReference>
<gene>
    <name evidence="1" type="ORF">COC42_10605</name>
</gene>
<protein>
    <recommendedName>
        <fullName evidence="3">DUF3572 domain-containing protein</fullName>
    </recommendedName>
</protein>
<evidence type="ECO:0008006" key="3">
    <source>
        <dbReference type="Google" id="ProtNLM"/>
    </source>
</evidence>
<dbReference type="Pfam" id="PF12096">
    <property type="entry name" value="DUF3572"/>
    <property type="match status" value="1"/>
</dbReference>
<dbReference type="InterPro" id="IPR021955">
    <property type="entry name" value="DUF3572"/>
</dbReference>
<reference evidence="1 2" key="1">
    <citation type="submission" date="2017-09" db="EMBL/GenBank/DDBJ databases">
        <title>Sphingomonas spermidinifaciens 9NM-10, whole genome shotgun sequence.</title>
        <authorList>
            <person name="Feng G."/>
            <person name="Zhu H."/>
        </authorList>
    </citation>
    <scope>NUCLEOTIDE SEQUENCE [LARGE SCALE GENOMIC DNA]</scope>
    <source>
        <strain evidence="1 2">9NM-10</strain>
    </source>
</reference>
<dbReference type="RefSeq" id="WP_096343323.1">
    <property type="nucleotide sequence ID" value="NZ_NWMW01000002.1"/>
</dbReference>
<evidence type="ECO:0000313" key="1">
    <source>
        <dbReference type="EMBL" id="PCD01945.1"/>
    </source>
</evidence>
<keyword evidence="2" id="KW-1185">Reference proteome</keyword>
<dbReference type="OrthoDB" id="7356934at2"/>
<dbReference type="AlphaFoldDB" id="A0A2A4B1V8"/>